<sequence length="233" mass="27813">MEFKMYGHAGKICMVVPTQNNRFYEWEDHGMFDPVRDVIEDGEIQFIACDSIDPETWSNQYEPTKDWIRKHENWINYIIYELVPSVLEKAGKPKEEKLMVTGASMGATHAANLMLRYPDTFDTLLALSGIYEMEPYYRGYHDDYTYFNNPMAYLSNMPAEHPYIEKYNQSRLIFCVGQGQWEEQTQEELRHLADILYKKGIHAWTDFWGPDVYHDWPWWQVQLPYFIDVILHR</sequence>
<keyword evidence="2" id="KW-1185">Reference proteome</keyword>
<evidence type="ECO:0000313" key="1">
    <source>
        <dbReference type="EMBL" id="MBB5183662.1"/>
    </source>
</evidence>
<dbReference type="RefSeq" id="WP_183328959.1">
    <property type="nucleotide sequence ID" value="NZ_JBMNIO010000002.1"/>
</dbReference>
<dbReference type="Pfam" id="PF00756">
    <property type="entry name" value="Esterase"/>
    <property type="match status" value="1"/>
</dbReference>
<dbReference type="InterPro" id="IPR050583">
    <property type="entry name" value="Mycobacterial_A85_antigen"/>
</dbReference>
<dbReference type="Gene3D" id="3.40.50.1820">
    <property type="entry name" value="alpha/beta hydrolase"/>
    <property type="match status" value="1"/>
</dbReference>
<dbReference type="SUPFAM" id="SSF53474">
    <property type="entry name" value="alpha/beta-Hydrolases"/>
    <property type="match status" value="1"/>
</dbReference>
<organism evidence="1 2">
    <name type="scientific">Catenisphaera adipataccumulans</name>
    <dbReference type="NCBI Taxonomy" id="700500"/>
    <lineage>
        <taxon>Bacteria</taxon>
        <taxon>Bacillati</taxon>
        <taxon>Bacillota</taxon>
        <taxon>Erysipelotrichia</taxon>
        <taxon>Erysipelotrichales</taxon>
        <taxon>Erysipelotrichaceae</taxon>
        <taxon>Catenisphaera</taxon>
    </lineage>
</organism>
<name>A0A7W8D0B8_9FIRM</name>
<accession>A0A7W8D0B8</accession>
<dbReference type="AlphaFoldDB" id="A0A7W8D0B8"/>
<dbReference type="EMBL" id="JACHHK010000007">
    <property type="protein sequence ID" value="MBB5183662.1"/>
    <property type="molecule type" value="Genomic_DNA"/>
</dbReference>
<gene>
    <name evidence="1" type="ORF">HNQ47_001701</name>
</gene>
<evidence type="ECO:0000313" key="2">
    <source>
        <dbReference type="Proteomes" id="UP000539953"/>
    </source>
</evidence>
<dbReference type="Proteomes" id="UP000539953">
    <property type="component" value="Unassembled WGS sequence"/>
</dbReference>
<proteinExistence type="predicted"/>
<dbReference type="InterPro" id="IPR029058">
    <property type="entry name" value="AB_hydrolase_fold"/>
</dbReference>
<reference evidence="1 2" key="1">
    <citation type="submission" date="2020-08" db="EMBL/GenBank/DDBJ databases">
        <title>Genomic Encyclopedia of Type Strains, Phase IV (KMG-IV): sequencing the most valuable type-strain genomes for metagenomic binning, comparative biology and taxonomic classification.</title>
        <authorList>
            <person name="Goeker M."/>
        </authorList>
    </citation>
    <scope>NUCLEOTIDE SEQUENCE [LARGE SCALE GENOMIC DNA]</scope>
    <source>
        <strain evidence="1 2">DSM 25799</strain>
    </source>
</reference>
<protein>
    <submittedName>
        <fullName evidence="1">Esterase/lipase superfamily enzyme</fullName>
    </submittedName>
</protein>
<comment type="caution">
    <text evidence="1">The sequence shown here is derived from an EMBL/GenBank/DDBJ whole genome shotgun (WGS) entry which is preliminary data.</text>
</comment>
<dbReference type="PANTHER" id="PTHR48098">
    <property type="entry name" value="ENTEROCHELIN ESTERASE-RELATED"/>
    <property type="match status" value="1"/>
</dbReference>
<dbReference type="InterPro" id="IPR000801">
    <property type="entry name" value="Esterase-like"/>
</dbReference>
<dbReference type="PANTHER" id="PTHR48098:SF3">
    <property type="entry name" value="IRON(III) ENTEROBACTIN ESTERASE"/>
    <property type="match status" value="1"/>
</dbReference>